<dbReference type="Gene3D" id="3.40.50.1820">
    <property type="entry name" value="alpha/beta hydrolase"/>
    <property type="match status" value="1"/>
</dbReference>
<keyword evidence="2" id="KW-0378">Hydrolase</keyword>
<dbReference type="KEGG" id="psd:DSC_09175"/>
<protein>
    <submittedName>
        <fullName evidence="2">Alpha/beta hydrolase fold protein</fullName>
    </submittedName>
</protein>
<keyword evidence="3" id="KW-1185">Reference proteome</keyword>
<dbReference type="Pfam" id="PF00561">
    <property type="entry name" value="Abhydrolase_1"/>
    <property type="match status" value="1"/>
</dbReference>
<organism evidence="2 3">
    <name type="scientific">Pseudoxanthomonas spadix (strain BD-a59)</name>
    <dbReference type="NCBI Taxonomy" id="1045855"/>
    <lineage>
        <taxon>Bacteria</taxon>
        <taxon>Pseudomonadati</taxon>
        <taxon>Pseudomonadota</taxon>
        <taxon>Gammaproteobacteria</taxon>
        <taxon>Lysobacterales</taxon>
        <taxon>Lysobacteraceae</taxon>
        <taxon>Pseudoxanthomonas</taxon>
    </lineage>
</organism>
<dbReference type="InterPro" id="IPR029058">
    <property type="entry name" value="AB_hydrolase_fold"/>
</dbReference>
<evidence type="ECO:0000259" key="1">
    <source>
        <dbReference type="Pfam" id="PF00561"/>
    </source>
</evidence>
<dbReference type="GO" id="GO:0016787">
    <property type="term" value="F:hydrolase activity"/>
    <property type="evidence" value="ECO:0007669"/>
    <property type="project" value="UniProtKB-KW"/>
</dbReference>
<dbReference type="PANTHER" id="PTHR46438:SF11">
    <property type="entry name" value="LIPASE-RELATED"/>
    <property type="match status" value="1"/>
</dbReference>
<sequence>MSTNPEVGKSISANGIQTNYHDQGSGTPVVLIHGSGPGVTAWANWRLTIPALASRFRVLAPDMVGFGYTERPQGVHYNMDTWVSHVLGFLDALEIDKAHVIGNSFGGALALALAIRAPQRVGRLVLMGSAGLSFPITEGLDRVWGYTPSQDAMRQMLDIFAYDRSLVNDELARMRYEASIRPGCQEAYSQMFPAPRQRSVDLLASPESSISALPQQALIIHGREDRVIPLSSSYRLFELIQKSQLHVFGQCGHWTQIEHTARFNRLVSDFFAEDEA</sequence>
<dbReference type="InterPro" id="IPR000073">
    <property type="entry name" value="AB_hydrolase_1"/>
</dbReference>
<accession>G7UWH8</accession>
<evidence type="ECO:0000313" key="3">
    <source>
        <dbReference type="Proteomes" id="UP000005870"/>
    </source>
</evidence>
<dbReference type="HOGENOM" id="CLU_020336_13_2_6"/>
<dbReference type="RefSeq" id="WP_014160661.1">
    <property type="nucleotide sequence ID" value="NC_016147.2"/>
</dbReference>
<dbReference type="STRING" id="1045855.DSC_09175"/>
<dbReference type="OrthoDB" id="2086224at2"/>
<dbReference type="AlphaFoldDB" id="G7UWH8"/>
<name>G7UWH8_PSEUP</name>
<reference evidence="2 3" key="1">
    <citation type="journal article" date="2012" name="J. Bacteriol.">
        <title>Complete Genome Sequence of the BTEX-Degrading Bacterium Pseudoxanthomonas spadix BD-a59.</title>
        <authorList>
            <person name="Lee S.H."/>
            <person name="Jin H.M."/>
            <person name="Lee H.J."/>
            <person name="Kim J.M."/>
            <person name="Jeon C.O."/>
        </authorList>
    </citation>
    <scope>NUCLEOTIDE SEQUENCE [LARGE SCALE GENOMIC DNA]</scope>
    <source>
        <strain evidence="2 3">BD-a59</strain>
    </source>
</reference>
<dbReference type="PANTHER" id="PTHR46438">
    <property type="entry name" value="ALPHA/BETA-HYDROLASES SUPERFAMILY PROTEIN"/>
    <property type="match status" value="1"/>
</dbReference>
<evidence type="ECO:0000313" key="2">
    <source>
        <dbReference type="EMBL" id="AER56485.1"/>
    </source>
</evidence>
<dbReference type="SUPFAM" id="SSF53474">
    <property type="entry name" value="alpha/beta-Hydrolases"/>
    <property type="match status" value="1"/>
</dbReference>
<dbReference type="EMBL" id="CP003093">
    <property type="protein sequence ID" value="AER56485.1"/>
    <property type="molecule type" value="Genomic_DNA"/>
</dbReference>
<dbReference type="eggNOG" id="COG2267">
    <property type="taxonomic scope" value="Bacteria"/>
</dbReference>
<proteinExistence type="predicted"/>
<gene>
    <name evidence="2" type="ordered locus">DSC_09175</name>
</gene>
<feature type="domain" description="AB hydrolase-1" evidence="1">
    <location>
        <begin position="28"/>
        <end position="259"/>
    </location>
</feature>
<dbReference type="PRINTS" id="PR00111">
    <property type="entry name" value="ABHYDROLASE"/>
</dbReference>
<dbReference type="Proteomes" id="UP000005870">
    <property type="component" value="Chromosome"/>
</dbReference>